<keyword evidence="3" id="KW-0238">DNA-binding</keyword>
<dbReference type="Gene3D" id="3.40.1810.10">
    <property type="entry name" value="Transcription factor, MADS-box"/>
    <property type="match status" value="1"/>
</dbReference>
<dbReference type="InterPro" id="IPR002100">
    <property type="entry name" value="TF_MADSbox"/>
</dbReference>
<dbReference type="PRINTS" id="PR00404">
    <property type="entry name" value="MADSDOMAIN"/>
</dbReference>
<evidence type="ECO:0000313" key="7">
    <source>
        <dbReference type="EMBL" id="TMW82136.1"/>
    </source>
</evidence>
<protein>
    <recommendedName>
        <fullName evidence="6">MADS-box domain-containing protein</fullName>
    </recommendedName>
</protein>
<comment type="subcellular location">
    <subcellularLocation>
        <location evidence="1">Nucleus</location>
    </subcellularLocation>
</comment>
<dbReference type="SUPFAM" id="SSF55455">
    <property type="entry name" value="SRF-like"/>
    <property type="match status" value="1"/>
</dbReference>
<feature type="domain" description="MADS-box" evidence="6">
    <location>
        <begin position="7"/>
        <end position="67"/>
    </location>
</feature>
<dbReference type="InterPro" id="IPR036879">
    <property type="entry name" value="TF_MADSbox_sf"/>
</dbReference>
<evidence type="ECO:0000256" key="1">
    <source>
        <dbReference type="ARBA" id="ARBA00004123"/>
    </source>
</evidence>
<dbReference type="GO" id="GO:0005634">
    <property type="term" value="C:nucleus"/>
    <property type="evidence" value="ECO:0007669"/>
    <property type="project" value="UniProtKB-SubCell"/>
</dbReference>
<comment type="caution">
    <text evidence="7">The sequence shown here is derived from an EMBL/GenBank/DDBJ whole genome shotgun (WGS) entry which is preliminary data.</text>
</comment>
<dbReference type="GO" id="GO:0003677">
    <property type="term" value="F:DNA binding"/>
    <property type="evidence" value="ECO:0007669"/>
    <property type="project" value="UniProtKB-KW"/>
</dbReference>
<keyword evidence="2" id="KW-0805">Transcription regulation</keyword>
<dbReference type="GO" id="GO:0046983">
    <property type="term" value="F:protein dimerization activity"/>
    <property type="evidence" value="ECO:0007669"/>
    <property type="project" value="InterPro"/>
</dbReference>
<evidence type="ECO:0000259" key="6">
    <source>
        <dbReference type="PROSITE" id="PS50066"/>
    </source>
</evidence>
<evidence type="ECO:0000256" key="3">
    <source>
        <dbReference type="ARBA" id="ARBA00023125"/>
    </source>
</evidence>
<evidence type="ECO:0000256" key="2">
    <source>
        <dbReference type="ARBA" id="ARBA00023015"/>
    </source>
</evidence>
<dbReference type="SMART" id="SM00432">
    <property type="entry name" value="MADS"/>
    <property type="match status" value="1"/>
</dbReference>
<sequence length="88" mass="10029">MAQTKILRRQKIKRKMITSKVKRMVLFKKLWASFVKEAHDLYMTTGAHVTIVAFSPTGKAYAYDSSNNFDAIERFLNDSKASAIEAGR</sequence>
<keyword evidence="5" id="KW-0539">Nucleus</keyword>
<name>A0A6N2AIM5_SOLCI</name>
<proteinExistence type="predicted"/>
<organism evidence="7">
    <name type="scientific">Solanum chilense</name>
    <name type="common">Tomato</name>
    <name type="synonym">Lycopersicon chilense</name>
    <dbReference type="NCBI Taxonomy" id="4083"/>
    <lineage>
        <taxon>Eukaryota</taxon>
        <taxon>Viridiplantae</taxon>
        <taxon>Streptophyta</taxon>
        <taxon>Embryophyta</taxon>
        <taxon>Tracheophyta</taxon>
        <taxon>Spermatophyta</taxon>
        <taxon>Magnoliopsida</taxon>
        <taxon>eudicotyledons</taxon>
        <taxon>Gunneridae</taxon>
        <taxon>Pentapetalae</taxon>
        <taxon>asterids</taxon>
        <taxon>lamiids</taxon>
        <taxon>Solanales</taxon>
        <taxon>Solanaceae</taxon>
        <taxon>Solanoideae</taxon>
        <taxon>Solaneae</taxon>
        <taxon>Solanum</taxon>
        <taxon>Solanum subgen. Lycopersicon</taxon>
    </lineage>
</organism>
<dbReference type="PROSITE" id="PS50066">
    <property type="entry name" value="MADS_BOX_2"/>
    <property type="match status" value="1"/>
</dbReference>
<reference evidence="7" key="1">
    <citation type="submission" date="2019-05" db="EMBL/GenBank/DDBJ databases">
        <title>The de novo reference genome and transcriptome assemblies of the wild tomato species Solanum chilense.</title>
        <authorList>
            <person name="Stam R."/>
            <person name="Nosenko T."/>
            <person name="Hoerger A.C."/>
            <person name="Stephan W."/>
            <person name="Seidel M.A."/>
            <person name="Kuhn J.M.M."/>
            <person name="Haberer G."/>
            <person name="Tellier A."/>
        </authorList>
    </citation>
    <scope>NUCLEOTIDE SEQUENCE</scope>
    <source>
        <tissue evidence="7">Mature leaves</tissue>
    </source>
</reference>
<dbReference type="AlphaFoldDB" id="A0A6N2AIM5"/>
<gene>
    <name evidence="7" type="ORF">EJD97_006713</name>
</gene>
<evidence type="ECO:0000256" key="4">
    <source>
        <dbReference type="ARBA" id="ARBA00023163"/>
    </source>
</evidence>
<accession>A0A6N2AIM5</accession>
<dbReference type="EMBL" id="RXGB01019681">
    <property type="protein sequence ID" value="TMW82136.1"/>
    <property type="molecule type" value="Genomic_DNA"/>
</dbReference>
<dbReference type="Pfam" id="PF00319">
    <property type="entry name" value="SRF-TF"/>
    <property type="match status" value="1"/>
</dbReference>
<evidence type="ECO:0000256" key="5">
    <source>
        <dbReference type="ARBA" id="ARBA00023242"/>
    </source>
</evidence>
<keyword evidence="4" id="KW-0804">Transcription</keyword>